<keyword evidence="1" id="KW-0479">Metal-binding</keyword>
<organism evidence="3 4">
    <name type="scientific">Pristionchus fissidentatus</name>
    <dbReference type="NCBI Taxonomy" id="1538716"/>
    <lineage>
        <taxon>Eukaryota</taxon>
        <taxon>Metazoa</taxon>
        <taxon>Ecdysozoa</taxon>
        <taxon>Nematoda</taxon>
        <taxon>Chromadorea</taxon>
        <taxon>Rhabditida</taxon>
        <taxon>Rhabditina</taxon>
        <taxon>Diplogasteromorpha</taxon>
        <taxon>Diplogasteroidea</taxon>
        <taxon>Neodiplogasteridae</taxon>
        <taxon>Pristionchus</taxon>
    </lineage>
</organism>
<gene>
    <name evidence="3" type="ORF">PFISCL1PPCAC_3009</name>
</gene>
<keyword evidence="1" id="KW-0863">Zinc-finger</keyword>
<dbReference type="Proteomes" id="UP001432322">
    <property type="component" value="Unassembled WGS sequence"/>
</dbReference>
<feature type="non-terminal residue" evidence="3">
    <location>
        <position position="1"/>
    </location>
</feature>
<feature type="non-terminal residue" evidence="3">
    <location>
        <position position="70"/>
    </location>
</feature>
<accession>A0AAV5V043</accession>
<dbReference type="InterPro" id="IPR013087">
    <property type="entry name" value="Znf_C2H2_type"/>
</dbReference>
<proteinExistence type="predicted"/>
<name>A0AAV5V043_9BILA</name>
<evidence type="ECO:0000256" key="1">
    <source>
        <dbReference type="PROSITE-ProRule" id="PRU00042"/>
    </source>
</evidence>
<protein>
    <recommendedName>
        <fullName evidence="2">C2H2-type domain-containing protein</fullName>
    </recommendedName>
</protein>
<evidence type="ECO:0000313" key="4">
    <source>
        <dbReference type="Proteomes" id="UP001432322"/>
    </source>
</evidence>
<dbReference type="EMBL" id="BTSY01000001">
    <property type="protein sequence ID" value="GMT11712.1"/>
    <property type="molecule type" value="Genomic_DNA"/>
</dbReference>
<reference evidence="3" key="1">
    <citation type="submission" date="2023-10" db="EMBL/GenBank/DDBJ databases">
        <title>Genome assembly of Pristionchus species.</title>
        <authorList>
            <person name="Yoshida K."/>
            <person name="Sommer R.J."/>
        </authorList>
    </citation>
    <scope>NUCLEOTIDE SEQUENCE</scope>
    <source>
        <strain evidence="3">RS5133</strain>
    </source>
</reference>
<keyword evidence="1" id="KW-0862">Zinc</keyword>
<comment type="caution">
    <text evidence="3">The sequence shown here is derived from an EMBL/GenBank/DDBJ whole genome shotgun (WGS) entry which is preliminary data.</text>
</comment>
<keyword evidence="4" id="KW-1185">Reference proteome</keyword>
<dbReference type="GO" id="GO:0008270">
    <property type="term" value="F:zinc ion binding"/>
    <property type="evidence" value="ECO:0007669"/>
    <property type="project" value="UniProtKB-KW"/>
</dbReference>
<feature type="domain" description="C2H2-type" evidence="2">
    <location>
        <begin position="44"/>
        <end position="70"/>
    </location>
</feature>
<evidence type="ECO:0000313" key="3">
    <source>
        <dbReference type="EMBL" id="GMT11712.1"/>
    </source>
</evidence>
<evidence type="ECO:0000259" key="2">
    <source>
        <dbReference type="PROSITE" id="PS50157"/>
    </source>
</evidence>
<sequence>AGQSGRLHCIRAHFPTYFKVSGNKGNSAENQLSILLGANKAQLRGCQHCSKEFHARRNLAVHMKSVSTSL</sequence>
<dbReference type="AlphaFoldDB" id="A0AAV5V043"/>
<dbReference type="PROSITE" id="PS50157">
    <property type="entry name" value="ZINC_FINGER_C2H2_2"/>
    <property type="match status" value="1"/>
</dbReference>